<evidence type="ECO:0000256" key="1">
    <source>
        <dbReference type="SAM" id="Phobius"/>
    </source>
</evidence>
<dbReference type="Proteomes" id="UP000749311">
    <property type="component" value="Unassembled WGS sequence"/>
</dbReference>
<comment type="caution">
    <text evidence="2">The sequence shown here is derived from an EMBL/GenBank/DDBJ whole genome shotgun (WGS) entry which is preliminary data.</text>
</comment>
<feature type="transmembrane region" description="Helical" evidence="1">
    <location>
        <begin position="57"/>
        <end position="76"/>
    </location>
</feature>
<protein>
    <submittedName>
        <fullName evidence="2">Uncharacterized protein</fullName>
    </submittedName>
</protein>
<organism evidence="2 3">
    <name type="scientific">Brooklawnia cerclae</name>
    <dbReference type="NCBI Taxonomy" id="349934"/>
    <lineage>
        <taxon>Bacteria</taxon>
        <taxon>Bacillati</taxon>
        <taxon>Actinomycetota</taxon>
        <taxon>Actinomycetes</taxon>
        <taxon>Propionibacteriales</taxon>
        <taxon>Propionibacteriaceae</taxon>
        <taxon>Brooklawnia</taxon>
    </lineage>
</organism>
<name>A0ABX0SK72_9ACTN</name>
<keyword evidence="1" id="KW-0472">Membrane</keyword>
<gene>
    <name evidence="2" type="ORF">FB473_003498</name>
</gene>
<sequence>MATPAPDAEILAAARDNVVRRWLREYLITFGIVAVVMVALSVAGLGPLGNGHLVPRVGWTITLVAGVALAAVGVQLGTEVVARRLHASRPGQDAGPLMSGLPPRGQTRTTLRPAQVWPVIAPLLDVPESIRPPAGATTLGVRTGPRWQLAPHLCLVDVRPSSDQPGTTVVTVCSQPQRPFDLADYGLSFRRGNEVLGTVARLDAQGG</sequence>
<proteinExistence type="predicted"/>
<accession>A0ABX0SK72</accession>
<dbReference type="RefSeq" id="WP_167171960.1">
    <property type="nucleotide sequence ID" value="NZ_BAAAOO010000006.1"/>
</dbReference>
<dbReference type="EMBL" id="JAAMOZ010000005">
    <property type="protein sequence ID" value="NIH58797.1"/>
    <property type="molecule type" value="Genomic_DNA"/>
</dbReference>
<keyword evidence="3" id="KW-1185">Reference proteome</keyword>
<evidence type="ECO:0000313" key="2">
    <source>
        <dbReference type="EMBL" id="NIH58797.1"/>
    </source>
</evidence>
<evidence type="ECO:0000313" key="3">
    <source>
        <dbReference type="Proteomes" id="UP000749311"/>
    </source>
</evidence>
<reference evidence="2 3" key="1">
    <citation type="submission" date="2020-02" db="EMBL/GenBank/DDBJ databases">
        <title>Sequencing the genomes of 1000 actinobacteria strains.</title>
        <authorList>
            <person name="Klenk H.-P."/>
        </authorList>
    </citation>
    <scope>NUCLEOTIDE SEQUENCE [LARGE SCALE GENOMIC DNA]</scope>
    <source>
        <strain evidence="2 3">DSM 19609</strain>
    </source>
</reference>
<keyword evidence="1" id="KW-0812">Transmembrane</keyword>
<keyword evidence="1" id="KW-1133">Transmembrane helix</keyword>
<feature type="transmembrane region" description="Helical" evidence="1">
    <location>
        <begin position="26"/>
        <end position="45"/>
    </location>
</feature>